<gene>
    <name evidence="1" type="ORF">O3P69_000333</name>
</gene>
<keyword evidence="2" id="KW-1185">Reference proteome</keyword>
<dbReference type="AlphaFoldDB" id="A0AAW0UXE2"/>
<accession>A0AAW0UXE2</accession>
<comment type="caution">
    <text evidence="1">The sequence shown here is derived from an EMBL/GenBank/DDBJ whole genome shotgun (WGS) entry which is preliminary data.</text>
</comment>
<evidence type="ECO:0000313" key="1">
    <source>
        <dbReference type="EMBL" id="KAK8404186.1"/>
    </source>
</evidence>
<evidence type="ECO:0000313" key="2">
    <source>
        <dbReference type="Proteomes" id="UP001487740"/>
    </source>
</evidence>
<organism evidence="1 2">
    <name type="scientific">Scylla paramamosain</name>
    <name type="common">Mud crab</name>
    <dbReference type="NCBI Taxonomy" id="85552"/>
    <lineage>
        <taxon>Eukaryota</taxon>
        <taxon>Metazoa</taxon>
        <taxon>Ecdysozoa</taxon>
        <taxon>Arthropoda</taxon>
        <taxon>Crustacea</taxon>
        <taxon>Multicrustacea</taxon>
        <taxon>Malacostraca</taxon>
        <taxon>Eumalacostraca</taxon>
        <taxon>Eucarida</taxon>
        <taxon>Decapoda</taxon>
        <taxon>Pleocyemata</taxon>
        <taxon>Brachyura</taxon>
        <taxon>Eubrachyura</taxon>
        <taxon>Portunoidea</taxon>
        <taxon>Portunidae</taxon>
        <taxon>Portuninae</taxon>
        <taxon>Scylla</taxon>
    </lineage>
</organism>
<name>A0AAW0UXE2_SCYPA</name>
<proteinExistence type="predicted"/>
<protein>
    <submittedName>
        <fullName evidence="1">Uncharacterized protein</fullName>
    </submittedName>
</protein>
<sequence>MEPRCSLPALCPVPAGVCLPLPTPCEMPWSVFILETTVTRRLRRARKKEKKEKAAYMKSSMADGNTTVTNYGTTIEGDDV</sequence>
<dbReference type="Proteomes" id="UP001487740">
    <property type="component" value="Unassembled WGS sequence"/>
</dbReference>
<reference evidence="1 2" key="1">
    <citation type="submission" date="2023-03" db="EMBL/GenBank/DDBJ databases">
        <title>High-quality genome of Scylla paramamosain provides insights in environmental adaptation.</title>
        <authorList>
            <person name="Zhang L."/>
        </authorList>
    </citation>
    <scope>NUCLEOTIDE SEQUENCE [LARGE SCALE GENOMIC DNA]</scope>
    <source>
        <strain evidence="1">LZ_2023a</strain>
        <tissue evidence="1">Muscle</tissue>
    </source>
</reference>
<dbReference type="EMBL" id="JARAKH010000005">
    <property type="protein sequence ID" value="KAK8404186.1"/>
    <property type="molecule type" value="Genomic_DNA"/>
</dbReference>